<sequence>MAISSDAVGRIFHGPGGSRRDAKRTRHHSKSFHVSSTPPPSLLEVFPMRAKFKICPFLDSSHTTVSSSTDITFAETIFLARFYGDERIGPY</sequence>
<feature type="region of interest" description="Disordered" evidence="1">
    <location>
        <begin position="1"/>
        <end position="38"/>
    </location>
</feature>
<accession>A0A4Y2WD23</accession>
<reference evidence="2 3" key="1">
    <citation type="journal article" date="2019" name="Sci. Rep.">
        <title>Orb-weaving spider Araneus ventricosus genome elucidates the spidroin gene catalogue.</title>
        <authorList>
            <person name="Kono N."/>
            <person name="Nakamura H."/>
            <person name="Ohtoshi R."/>
            <person name="Moran D.A.P."/>
            <person name="Shinohara A."/>
            <person name="Yoshida Y."/>
            <person name="Fujiwara M."/>
            <person name="Mori M."/>
            <person name="Tomita M."/>
            <person name="Arakawa K."/>
        </authorList>
    </citation>
    <scope>NUCLEOTIDE SEQUENCE [LARGE SCALE GENOMIC DNA]</scope>
</reference>
<keyword evidence="3" id="KW-1185">Reference proteome</keyword>
<evidence type="ECO:0000313" key="2">
    <source>
        <dbReference type="EMBL" id="GBO33967.1"/>
    </source>
</evidence>
<protein>
    <submittedName>
        <fullName evidence="2">Uncharacterized protein</fullName>
    </submittedName>
</protein>
<dbReference type="EMBL" id="BGPR01057691">
    <property type="protein sequence ID" value="GBO33967.1"/>
    <property type="molecule type" value="Genomic_DNA"/>
</dbReference>
<proteinExistence type="predicted"/>
<comment type="caution">
    <text evidence="2">The sequence shown here is derived from an EMBL/GenBank/DDBJ whole genome shotgun (WGS) entry which is preliminary data.</text>
</comment>
<organism evidence="2 3">
    <name type="scientific">Araneus ventricosus</name>
    <name type="common">Orbweaver spider</name>
    <name type="synonym">Epeira ventricosa</name>
    <dbReference type="NCBI Taxonomy" id="182803"/>
    <lineage>
        <taxon>Eukaryota</taxon>
        <taxon>Metazoa</taxon>
        <taxon>Ecdysozoa</taxon>
        <taxon>Arthropoda</taxon>
        <taxon>Chelicerata</taxon>
        <taxon>Arachnida</taxon>
        <taxon>Araneae</taxon>
        <taxon>Araneomorphae</taxon>
        <taxon>Entelegynae</taxon>
        <taxon>Araneoidea</taxon>
        <taxon>Araneidae</taxon>
        <taxon>Araneus</taxon>
    </lineage>
</organism>
<name>A0A4Y2WD23_ARAVE</name>
<dbReference type="AlphaFoldDB" id="A0A4Y2WD23"/>
<dbReference type="Proteomes" id="UP000499080">
    <property type="component" value="Unassembled WGS sequence"/>
</dbReference>
<evidence type="ECO:0000256" key="1">
    <source>
        <dbReference type="SAM" id="MobiDB-lite"/>
    </source>
</evidence>
<feature type="compositionally biased region" description="Basic residues" evidence="1">
    <location>
        <begin position="21"/>
        <end position="31"/>
    </location>
</feature>
<gene>
    <name evidence="2" type="ORF">AVEN_156808_1</name>
</gene>
<evidence type="ECO:0000313" key="3">
    <source>
        <dbReference type="Proteomes" id="UP000499080"/>
    </source>
</evidence>